<dbReference type="Gene3D" id="1.10.3600.10">
    <property type="entry name" value="Putative bacterial toxin ydaT"/>
    <property type="match status" value="1"/>
</dbReference>
<organism evidence="1">
    <name type="scientific">Salmonella enterica subsp. enterica serovar Ank</name>
    <dbReference type="NCBI Taxonomy" id="1173578"/>
    <lineage>
        <taxon>Bacteria</taxon>
        <taxon>Pseudomonadati</taxon>
        <taxon>Pseudomonadota</taxon>
        <taxon>Gammaproteobacteria</taxon>
        <taxon>Enterobacterales</taxon>
        <taxon>Enterobacteriaceae</taxon>
        <taxon>Salmonella</taxon>
    </lineage>
</organism>
<sequence length="167" mass="19708">MITPEDANKALSSWLATPAMSQESATQLITRAFLEQQVRPDIAVHRIERYDGTVDYEAWRRNRINIFQRWRKLETTEHHEKFSALIPAVLEAIRIHAPELHKQVTAGHSIEYLLTQFLKKPQWQMRYSLVRLFRILNGSVMKPYKQYRRYEAVTASSIRDMTSDHLL</sequence>
<gene>
    <name evidence="1" type="ORF">G3V02_003438</name>
</gene>
<reference evidence="1" key="1">
    <citation type="journal article" date="2018" name="Genome Biol.">
        <title>SKESA: strategic k-mer extension for scrupulous assemblies.</title>
        <authorList>
            <person name="Souvorov A."/>
            <person name="Agarwala R."/>
            <person name="Lipman D.J."/>
        </authorList>
    </citation>
    <scope>NUCLEOTIDE SEQUENCE</scope>
    <source>
        <strain evidence="1">BCW_2640</strain>
    </source>
</reference>
<reference evidence="1" key="2">
    <citation type="submission" date="2018-07" db="EMBL/GenBank/DDBJ databases">
        <authorList>
            <consortium name="NCBI Pathogen Detection Project"/>
        </authorList>
    </citation>
    <scope>NUCLEOTIDE SEQUENCE</scope>
    <source>
        <strain evidence="1">BCW_2640</strain>
    </source>
</reference>
<comment type="caution">
    <text evidence="1">The sequence shown here is derived from an EMBL/GenBank/DDBJ whole genome shotgun (WGS) entry which is preliminary data.</text>
</comment>
<accession>A0A726Y039</accession>
<dbReference type="AlphaFoldDB" id="A0A726Y039"/>
<protein>
    <recommendedName>
        <fullName evidence="2">Bacterial toxin YdaT domain-containing protein</fullName>
    </recommendedName>
</protein>
<proteinExistence type="predicted"/>
<evidence type="ECO:0008006" key="2">
    <source>
        <dbReference type="Google" id="ProtNLM"/>
    </source>
</evidence>
<dbReference type="EMBL" id="DAARBX010000017">
    <property type="protein sequence ID" value="HAE1794689.1"/>
    <property type="molecule type" value="Genomic_DNA"/>
</dbReference>
<evidence type="ECO:0000313" key="1">
    <source>
        <dbReference type="EMBL" id="HAE1794689.1"/>
    </source>
</evidence>
<name>A0A726Y039_SALET</name>
<dbReference type="InterPro" id="IPR037042">
    <property type="entry name" value="YdaT-like_sf"/>
</dbReference>